<dbReference type="Pfam" id="PF00386">
    <property type="entry name" value="C1q"/>
    <property type="match status" value="1"/>
</dbReference>
<evidence type="ECO:0000256" key="2">
    <source>
        <dbReference type="ARBA" id="ARBA00022525"/>
    </source>
</evidence>
<protein>
    <recommendedName>
        <fullName evidence="4">C1q domain-containing protein</fullName>
    </recommendedName>
</protein>
<evidence type="ECO:0000256" key="1">
    <source>
        <dbReference type="ARBA" id="ARBA00004613"/>
    </source>
</evidence>
<evidence type="ECO:0000256" key="3">
    <source>
        <dbReference type="ARBA" id="ARBA00022729"/>
    </source>
</evidence>
<proteinExistence type="predicted"/>
<reference evidence="5" key="3">
    <citation type="submission" date="2025-09" db="UniProtKB">
        <authorList>
            <consortium name="Ensembl"/>
        </authorList>
    </citation>
    <scope>IDENTIFICATION</scope>
</reference>
<dbReference type="Ensembl" id="ENSGWIT00000004213.1">
    <property type="protein sequence ID" value="ENSGWIP00000003916.1"/>
    <property type="gene ID" value="ENSGWIG00000002103.1"/>
</dbReference>
<dbReference type="AlphaFoldDB" id="A0A8C5DCE2"/>
<dbReference type="PANTHER" id="PTHR22923:SF102">
    <property type="entry name" value="CEREBELLIN 13-RELATED"/>
    <property type="match status" value="1"/>
</dbReference>
<keyword evidence="6" id="KW-1185">Reference proteome</keyword>
<dbReference type="PANTHER" id="PTHR22923">
    <property type="entry name" value="CEREBELLIN-RELATED"/>
    <property type="match status" value="1"/>
</dbReference>
<dbReference type="InterPro" id="IPR050822">
    <property type="entry name" value="Cerebellin_Synaptic_Org"/>
</dbReference>
<name>A0A8C5DCE2_GOUWI</name>
<dbReference type="Gene3D" id="2.60.120.40">
    <property type="match status" value="1"/>
</dbReference>
<dbReference type="GO" id="GO:0005576">
    <property type="term" value="C:extracellular region"/>
    <property type="evidence" value="ECO:0007669"/>
    <property type="project" value="UniProtKB-SubCell"/>
</dbReference>
<evidence type="ECO:0000313" key="5">
    <source>
        <dbReference type="Ensembl" id="ENSGWIP00000003916.1"/>
    </source>
</evidence>
<keyword evidence="2" id="KW-0964">Secreted</keyword>
<dbReference type="PROSITE" id="PS50871">
    <property type="entry name" value="C1Q"/>
    <property type="match status" value="1"/>
</dbReference>
<accession>A0A8C5DCE2</accession>
<dbReference type="SUPFAM" id="SSF49842">
    <property type="entry name" value="TNF-like"/>
    <property type="match status" value="1"/>
</dbReference>
<comment type="subcellular location">
    <subcellularLocation>
        <location evidence="1">Secreted</location>
    </subcellularLocation>
</comment>
<feature type="domain" description="C1q" evidence="4">
    <location>
        <begin position="43"/>
        <end position="180"/>
    </location>
</feature>
<reference evidence="5" key="1">
    <citation type="submission" date="2020-06" db="EMBL/GenBank/DDBJ databases">
        <authorList>
            <consortium name="Wellcome Sanger Institute Data Sharing"/>
        </authorList>
    </citation>
    <scope>NUCLEOTIDE SEQUENCE [LARGE SCALE GENOMIC DNA]</scope>
</reference>
<dbReference type="InterPro" id="IPR001073">
    <property type="entry name" value="C1q_dom"/>
</dbReference>
<dbReference type="Proteomes" id="UP000694680">
    <property type="component" value="Chromosome 14"/>
</dbReference>
<evidence type="ECO:0000259" key="4">
    <source>
        <dbReference type="PROSITE" id="PS50871"/>
    </source>
</evidence>
<organism evidence="5 6">
    <name type="scientific">Gouania willdenowi</name>
    <name type="common">Blunt-snouted clingfish</name>
    <name type="synonym">Lepadogaster willdenowi</name>
    <dbReference type="NCBI Taxonomy" id="441366"/>
    <lineage>
        <taxon>Eukaryota</taxon>
        <taxon>Metazoa</taxon>
        <taxon>Chordata</taxon>
        <taxon>Craniata</taxon>
        <taxon>Vertebrata</taxon>
        <taxon>Euteleostomi</taxon>
        <taxon>Actinopterygii</taxon>
        <taxon>Neopterygii</taxon>
        <taxon>Teleostei</taxon>
        <taxon>Neoteleostei</taxon>
        <taxon>Acanthomorphata</taxon>
        <taxon>Ovalentaria</taxon>
        <taxon>Blenniimorphae</taxon>
        <taxon>Blenniiformes</taxon>
        <taxon>Gobiesocoidei</taxon>
        <taxon>Gobiesocidae</taxon>
        <taxon>Gobiesocinae</taxon>
        <taxon>Gouania</taxon>
    </lineage>
</organism>
<evidence type="ECO:0000313" key="6">
    <source>
        <dbReference type="Proteomes" id="UP000694680"/>
    </source>
</evidence>
<dbReference type="InterPro" id="IPR008983">
    <property type="entry name" value="Tumour_necrosis_fac-like_dom"/>
</dbReference>
<dbReference type="SMART" id="SM00110">
    <property type="entry name" value="C1Q"/>
    <property type="match status" value="1"/>
</dbReference>
<keyword evidence="3" id="KW-0732">Signal</keyword>
<dbReference type="PRINTS" id="PR00007">
    <property type="entry name" value="COMPLEMNTC1Q"/>
</dbReference>
<reference evidence="5" key="2">
    <citation type="submission" date="2025-08" db="UniProtKB">
        <authorList>
            <consortium name="Ensembl"/>
        </authorList>
    </citation>
    <scope>IDENTIFICATION</scope>
</reference>
<sequence length="180" mass="20076">MTPKTLPLRENNLNNTNNTQKKTHLMKTALKLAFNKLHIFISTDNTKVAFYAALSNAGHVGPYNMDIILAFNKLYTNVGNAYNSATGFFTAPVHGVYSFQFTVCGSLFGNVGVFMLKNNQIIMHNYEWKEDAAFEYITNSVTLELFAGELIHMRLPAGSSVYDNINSHSTFSGSLLFTID</sequence>